<dbReference type="SUPFAM" id="SSF50630">
    <property type="entry name" value="Acid proteases"/>
    <property type="match status" value="1"/>
</dbReference>
<keyword evidence="2" id="KW-0645">Protease</keyword>
<dbReference type="FunFam" id="3.30.420.10:FF:000032">
    <property type="entry name" value="Retrovirus-related Pol polyprotein from transposon 297-like Protein"/>
    <property type="match status" value="1"/>
</dbReference>
<dbReference type="Pfam" id="PF17921">
    <property type="entry name" value="Integrase_H2C2"/>
    <property type="match status" value="1"/>
</dbReference>
<dbReference type="GO" id="GO:0004190">
    <property type="term" value="F:aspartic-type endopeptidase activity"/>
    <property type="evidence" value="ECO:0007669"/>
    <property type="project" value="InterPro"/>
</dbReference>
<dbReference type="Gene3D" id="3.10.10.10">
    <property type="entry name" value="HIV Type 1 Reverse Transcriptase, subunit A, domain 1"/>
    <property type="match status" value="1"/>
</dbReference>
<dbReference type="InterPro" id="IPR001584">
    <property type="entry name" value="Integrase_cat-core"/>
</dbReference>
<dbReference type="FunFam" id="1.10.340.70:FF:000001">
    <property type="entry name" value="Retrovirus-related Pol polyprotein from transposon gypsy-like Protein"/>
    <property type="match status" value="1"/>
</dbReference>
<dbReference type="Pfam" id="PF00665">
    <property type="entry name" value="rve"/>
    <property type="match status" value="1"/>
</dbReference>
<feature type="domain" description="Peptidase A2" evidence="10">
    <location>
        <begin position="41"/>
        <end position="55"/>
    </location>
</feature>
<dbReference type="InterPro" id="IPR001995">
    <property type="entry name" value="Peptidase_A2_cat"/>
</dbReference>
<dbReference type="Gene3D" id="3.30.70.270">
    <property type="match status" value="2"/>
</dbReference>
<dbReference type="EC" id="2.7.7.49" evidence="1"/>
<dbReference type="PROSITE" id="PS50231">
    <property type="entry name" value="RICIN_B_LECTIN"/>
    <property type="match status" value="1"/>
</dbReference>
<dbReference type="CDD" id="cd00303">
    <property type="entry name" value="retropepsin_like"/>
    <property type="match status" value="1"/>
</dbReference>
<evidence type="ECO:0000256" key="4">
    <source>
        <dbReference type="ARBA" id="ARBA00022695"/>
    </source>
</evidence>
<dbReference type="PROSITE" id="PS50994">
    <property type="entry name" value="INTEGRASE"/>
    <property type="match status" value="1"/>
</dbReference>
<feature type="compositionally biased region" description="Low complexity" evidence="9">
    <location>
        <begin position="1044"/>
        <end position="1055"/>
    </location>
</feature>
<feature type="domain" description="Reverse transcriptase" evidence="11">
    <location>
        <begin position="236"/>
        <end position="415"/>
    </location>
</feature>
<dbReference type="GO" id="GO:0004519">
    <property type="term" value="F:endonuclease activity"/>
    <property type="evidence" value="ECO:0007669"/>
    <property type="project" value="UniProtKB-KW"/>
</dbReference>
<dbReference type="FunFam" id="3.10.10.10:FF:000007">
    <property type="entry name" value="Retrovirus-related Pol polyprotein from transposon 17.6-like Protein"/>
    <property type="match status" value="1"/>
</dbReference>
<dbReference type="Gene3D" id="2.40.70.10">
    <property type="entry name" value="Acid Proteases"/>
    <property type="match status" value="1"/>
</dbReference>
<organism evidence="13 14">
    <name type="scientific">Daphnia sinensis</name>
    <dbReference type="NCBI Taxonomy" id="1820382"/>
    <lineage>
        <taxon>Eukaryota</taxon>
        <taxon>Metazoa</taxon>
        <taxon>Ecdysozoa</taxon>
        <taxon>Arthropoda</taxon>
        <taxon>Crustacea</taxon>
        <taxon>Branchiopoda</taxon>
        <taxon>Diplostraca</taxon>
        <taxon>Cladocera</taxon>
        <taxon>Anomopoda</taxon>
        <taxon>Daphniidae</taxon>
        <taxon>Daphnia</taxon>
        <taxon>Daphnia similis group</taxon>
    </lineage>
</organism>
<dbReference type="GO" id="GO:0006508">
    <property type="term" value="P:proteolysis"/>
    <property type="evidence" value="ECO:0007669"/>
    <property type="project" value="UniProtKB-KW"/>
</dbReference>
<protein>
    <recommendedName>
        <fullName evidence="1">RNA-directed DNA polymerase</fullName>
        <ecNumber evidence="1">2.7.7.49</ecNumber>
    </recommendedName>
</protein>
<dbReference type="GO" id="GO:0015074">
    <property type="term" value="P:DNA integration"/>
    <property type="evidence" value="ECO:0007669"/>
    <property type="project" value="InterPro"/>
</dbReference>
<keyword evidence="8" id="KW-0695">RNA-directed DNA polymerase</keyword>
<dbReference type="InterPro" id="IPR041588">
    <property type="entry name" value="Integrase_H2C2"/>
</dbReference>
<dbReference type="PROSITE" id="PS00141">
    <property type="entry name" value="ASP_PROTEASE"/>
    <property type="match status" value="1"/>
</dbReference>
<evidence type="ECO:0000256" key="9">
    <source>
        <dbReference type="SAM" id="MobiDB-lite"/>
    </source>
</evidence>
<dbReference type="InterPro" id="IPR043128">
    <property type="entry name" value="Rev_trsase/Diguanyl_cyclase"/>
</dbReference>
<dbReference type="FunFam" id="3.10.20.370:FF:000001">
    <property type="entry name" value="Retrovirus-related Pol polyprotein from transposon 17.6-like protein"/>
    <property type="match status" value="1"/>
</dbReference>
<dbReference type="SUPFAM" id="SSF56672">
    <property type="entry name" value="DNA/RNA polymerases"/>
    <property type="match status" value="1"/>
</dbReference>
<dbReference type="GO" id="GO:0003676">
    <property type="term" value="F:nucleic acid binding"/>
    <property type="evidence" value="ECO:0007669"/>
    <property type="project" value="InterPro"/>
</dbReference>
<dbReference type="SUPFAM" id="SSF50370">
    <property type="entry name" value="Ricin B-like lectins"/>
    <property type="match status" value="1"/>
</dbReference>
<feature type="region of interest" description="Disordered" evidence="9">
    <location>
        <begin position="1035"/>
        <end position="1055"/>
    </location>
</feature>
<keyword evidence="7" id="KW-0378">Hydrolase</keyword>
<evidence type="ECO:0000313" key="13">
    <source>
        <dbReference type="EMBL" id="KAI9560471.1"/>
    </source>
</evidence>
<dbReference type="InterPro" id="IPR043502">
    <property type="entry name" value="DNA/RNA_pol_sf"/>
</dbReference>
<dbReference type="InterPro" id="IPR036397">
    <property type="entry name" value="RNaseH_sf"/>
</dbReference>
<name>A0AAD5LD22_9CRUS</name>
<evidence type="ECO:0000256" key="8">
    <source>
        <dbReference type="ARBA" id="ARBA00022918"/>
    </source>
</evidence>
<dbReference type="Pfam" id="PF22938">
    <property type="entry name" value="Integrase_p58_C"/>
    <property type="match status" value="1"/>
</dbReference>
<dbReference type="InterPro" id="IPR000477">
    <property type="entry name" value="RT_dom"/>
</dbReference>
<accession>A0AAD5LD22</accession>
<dbReference type="GO" id="GO:0042575">
    <property type="term" value="C:DNA polymerase complex"/>
    <property type="evidence" value="ECO:0007669"/>
    <property type="project" value="UniProtKB-ARBA"/>
</dbReference>
<dbReference type="EMBL" id="WJBH02000004">
    <property type="protein sequence ID" value="KAI9560471.1"/>
    <property type="molecule type" value="Genomic_DNA"/>
</dbReference>
<evidence type="ECO:0000256" key="5">
    <source>
        <dbReference type="ARBA" id="ARBA00022722"/>
    </source>
</evidence>
<evidence type="ECO:0000259" key="12">
    <source>
        <dbReference type="PROSITE" id="PS50994"/>
    </source>
</evidence>
<dbReference type="InterPro" id="IPR041373">
    <property type="entry name" value="RT_RNaseH"/>
</dbReference>
<evidence type="ECO:0000259" key="10">
    <source>
        <dbReference type="PROSITE" id="PS50175"/>
    </source>
</evidence>
<dbReference type="InterPro" id="IPR050951">
    <property type="entry name" value="Retrovirus_Pol_polyprotein"/>
</dbReference>
<dbReference type="InterPro" id="IPR035992">
    <property type="entry name" value="Ricin_B-like_lectins"/>
</dbReference>
<evidence type="ECO:0000256" key="6">
    <source>
        <dbReference type="ARBA" id="ARBA00022759"/>
    </source>
</evidence>
<dbReference type="Proteomes" id="UP000820818">
    <property type="component" value="Linkage Group LG4"/>
</dbReference>
<keyword evidence="3" id="KW-0808">Transferase</keyword>
<evidence type="ECO:0000256" key="7">
    <source>
        <dbReference type="ARBA" id="ARBA00022801"/>
    </source>
</evidence>
<proteinExistence type="predicted"/>
<dbReference type="Pfam" id="PF17917">
    <property type="entry name" value="RT_RNaseH"/>
    <property type="match status" value="1"/>
</dbReference>
<dbReference type="CDD" id="cd09274">
    <property type="entry name" value="RNase_HI_RT_Ty3"/>
    <property type="match status" value="1"/>
</dbReference>
<dbReference type="PANTHER" id="PTHR37984">
    <property type="entry name" value="PROTEIN CBG26694"/>
    <property type="match status" value="1"/>
</dbReference>
<dbReference type="Gene3D" id="3.30.420.10">
    <property type="entry name" value="Ribonuclease H-like superfamily/Ribonuclease H"/>
    <property type="match status" value="1"/>
</dbReference>
<keyword evidence="14" id="KW-1185">Reference proteome</keyword>
<reference evidence="13 14" key="1">
    <citation type="submission" date="2022-05" db="EMBL/GenBank/DDBJ databases">
        <title>A multi-omics perspective on studying reproductive biology in Daphnia sinensis.</title>
        <authorList>
            <person name="Jia J."/>
        </authorList>
    </citation>
    <scope>NUCLEOTIDE SEQUENCE [LARGE SCALE GENOMIC DNA]</scope>
    <source>
        <strain evidence="13 14">WSL</strain>
    </source>
</reference>
<dbReference type="PANTHER" id="PTHR37984:SF5">
    <property type="entry name" value="PROTEIN NYNRIN-LIKE"/>
    <property type="match status" value="1"/>
</dbReference>
<dbReference type="Gene3D" id="3.10.20.370">
    <property type="match status" value="1"/>
</dbReference>
<dbReference type="FunFam" id="3.30.70.270:FF:000020">
    <property type="entry name" value="Transposon Tf2-6 polyprotein-like Protein"/>
    <property type="match status" value="1"/>
</dbReference>
<dbReference type="GO" id="GO:0003964">
    <property type="term" value="F:RNA-directed DNA polymerase activity"/>
    <property type="evidence" value="ECO:0007669"/>
    <property type="project" value="UniProtKB-KW"/>
</dbReference>
<evidence type="ECO:0000259" key="11">
    <source>
        <dbReference type="PROSITE" id="PS50878"/>
    </source>
</evidence>
<evidence type="ECO:0000256" key="1">
    <source>
        <dbReference type="ARBA" id="ARBA00012493"/>
    </source>
</evidence>
<dbReference type="PROSITE" id="PS50878">
    <property type="entry name" value="RT_POL"/>
    <property type="match status" value="1"/>
</dbReference>
<dbReference type="Gene3D" id="1.10.340.70">
    <property type="match status" value="1"/>
</dbReference>
<dbReference type="InterPro" id="IPR054465">
    <property type="entry name" value="Integrase_p58-like_C"/>
</dbReference>
<dbReference type="SUPFAM" id="SSF53098">
    <property type="entry name" value="Ribonuclease H-like"/>
    <property type="match status" value="1"/>
</dbReference>
<comment type="caution">
    <text evidence="13">The sequence shown here is derived from an EMBL/GenBank/DDBJ whole genome shotgun (WGS) entry which is preliminary data.</text>
</comment>
<keyword evidence="6" id="KW-0255">Endonuclease</keyword>
<keyword evidence="5" id="KW-0540">Nuclease</keyword>
<gene>
    <name evidence="13" type="ORF">GHT06_014495</name>
</gene>
<dbReference type="InterPro" id="IPR001969">
    <property type="entry name" value="Aspartic_peptidase_AS"/>
</dbReference>
<dbReference type="InterPro" id="IPR021109">
    <property type="entry name" value="Peptidase_aspartic_dom_sf"/>
</dbReference>
<evidence type="ECO:0000256" key="2">
    <source>
        <dbReference type="ARBA" id="ARBA00022670"/>
    </source>
</evidence>
<dbReference type="InterPro" id="IPR012337">
    <property type="entry name" value="RNaseH-like_sf"/>
</dbReference>
<dbReference type="PROSITE" id="PS50175">
    <property type="entry name" value="ASP_PROT_RETROV"/>
    <property type="match status" value="1"/>
</dbReference>
<evidence type="ECO:0000256" key="3">
    <source>
        <dbReference type="ARBA" id="ARBA00022679"/>
    </source>
</evidence>
<dbReference type="Pfam" id="PF00078">
    <property type="entry name" value="RVT_1"/>
    <property type="match status" value="1"/>
</dbReference>
<keyword evidence="4" id="KW-0548">Nucleotidyltransferase</keyword>
<sequence length="1727" mass="197113">MSSIILPRKVPSTLGRPTIFLDTIHNFNAIKLHVKIGNVSTPALVDTGAEVSVLSHIIFASLNHLYVQQLPNDKANLQAESNSPLTIVGYFRILITLPDIKSRVEHNFYIVSNLRSNCILGLDFIRDNGIIIDGNTLQILKRKPKAIRAKTTFADATVSVFNKGPIIDKTYPFTFNLSHLPDNHKASFLAIFKHHHHFFAESMLQLGKTSLAIHRIQLIDPKPVWTHHYPIPITQRPLLKTYIDDIPYSSSIVLVKKKTGELRLCIDYRKLNNVTVKDRYPLPRIDDVTSYFKGAKYFSTLDLFSGFWQIEVSEEDKQKTAFTCEIGHFEFNRLPFGLCNAPATFQRLMNLVLDEVLHKYALVYLDDVIIFSNSLEDHLTQLNHVIQLLGQAGLKIKPEKCEFAQREIIYLGHIISAIGIKPNAKKVESVAKYPEPTNVDQLRTFLGLANYYRRYVNNFATIAHPLTELTKKNIPWCWKHEQKEAFNALKQRLTSSPILMHPDLTSAQYSIDTDASQYGIGAILRQNQQGEEVVIAYTSKHLSDREANWSTIEKELYAIIHAIKAFYVYVHGTRITVYSDHKPLEYIMKKQSQNGRLGRWSLFLQSFDITIVYRPGKTNQNADTLSRIPIHQISYTPAISVISKAGLPSTAEIKQAQGTGLCIDQKKRFQHKLNKDGLLTHKGKILIPSCLKHRVMERFHDHLLGGHLGIAKTVKRISQRFFWPNMVKDITMYINSCTICAKRKAYGKKTAPLSPLEPTTFIWQRVALDIVGPLPETYKGNRYILVMSEYTTRYMLAVAMKNQSARTVARKFIRHVILRYGSPLQILTDQGKNFLSNLIKDICSLLNIKQTRTTAYHPATDGMVERFNRTMGDMLASALTKDEHIWDEYLPYVMYIYNSSVHASTNETPHYLLFGQDPIEPDDISSSAARKRYIDSEADEFFSIWRKAIIIAQEYFRKAQKTQKKFYDRGTTQTTFNVGDKVLLLDSRLKSKLKPRWDGPFIVNRKMGPLNYAVQRENKNTTTTSEIVVHVNRMKPLPPRESTQDSPSLTTDSPSSCPFPIDWDIETFPNDITDLFANQPDNFTIDDLFSEQPPITEDESRKNYHANDENQSLNLSTNIESIHTNFLQPKTTHKKTILSWMNLFSLLLLSSFLFLKPKPSHGKEISTCDCNKPIFVGLLDTSEPHFCTKPTYNDITEVLYEVISKNEPPLRNMGYLCRQWLRQKTIAGYFFGAYDTTYQETPLLVTVQECAKMAVYETCNGNKLQFIGNSASFNNPPKGDGSWMTTQVHTIMNCELERFNVTQDCAACPIKSPFGILNSNPNSNITHYHKGHLTFIWNTPVAKQAHCGLLYDSSNTTIQHLRDAQNQLEFIMNGKPETICKFDHSFKVKGIADTYIRYSRAPTTVINKTSTVSIPSEFGYNLSSSFLVNDRTGLCIGQPANNTKELRAVKCASVDADNYMFIQDRLIPKYDQHLCVTASPSFTNVVHSNCQNSLSSRQLWKYNSTSGTLTIQDNAKRNKNVDRYCLALDIFSYQNQQFNNVTPTLVNCTKKDETDYLEWKFMEKEIFLSDEPAFIDEASHHQYTSGSLIDISNQLNDEIRNVYCESLKTKQFLAMSMAQSSPMLAGIILGLPTCQRVQADGQTMLLQQCKKLTVNVKAQKTKCGWEPKFHQYTIGKDGFTRTRFRPCTWSNGLANLNGQPHEYFNGTWNPIKPNYPQRSHVVIYNMT</sequence>
<evidence type="ECO:0000313" key="14">
    <source>
        <dbReference type="Proteomes" id="UP000820818"/>
    </source>
</evidence>
<dbReference type="CDD" id="cd01647">
    <property type="entry name" value="RT_LTR"/>
    <property type="match status" value="1"/>
</dbReference>
<feature type="domain" description="Integrase catalytic" evidence="12">
    <location>
        <begin position="754"/>
        <end position="917"/>
    </location>
</feature>